<gene>
    <name evidence="3" type="ORF">DYH56_05435</name>
</gene>
<reference evidence="3 4" key="1">
    <citation type="submission" date="2018-08" db="EMBL/GenBank/DDBJ databases">
        <title>Draft genome sequence of Psychrilyobacter sp. strain SD5 isolated from Black Sea water.</title>
        <authorList>
            <person name="Yadav S."/>
            <person name="Villanueva L."/>
            <person name="Damste J.S.S."/>
        </authorList>
    </citation>
    <scope>NUCLEOTIDE SEQUENCE [LARGE SCALE GENOMIC DNA]</scope>
    <source>
        <strain evidence="3 4">SD5</strain>
    </source>
</reference>
<dbReference type="InterPro" id="IPR011893">
    <property type="entry name" value="Selenoprotein_Rdx-typ"/>
</dbReference>
<comment type="caution">
    <text evidence="3">The sequence shown here is derived from an EMBL/GenBank/DDBJ whole genome shotgun (WGS) entry which is preliminary data.</text>
</comment>
<dbReference type="RefSeq" id="WP_114641853.1">
    <property type="nucleotide sequence ID" value="NZ_JAACIO010000006.1"/>
</dbReference>
<dbReference type="PANTHER" id="PTHR13544:SF0">
    <property type="entry name" value="THIOREDOXIN REDUCTASE-LIKE SELENOPROTEIN T"/>
    <property type="match status" value="1"/>
</dbReference>
<dbReference type="NCBIfam" id="TIGR02174">
    <property type="entry name" value="CXXU_selWTH"/>
    <property type="match status" value="1"/>
</dbReference>
<sequence length="83" mass="9698">MKPVLSIEFCISCGYEKRALTLMETFVRLYKNDVSSFNLIPSSGGAFEIKFEDLLIFSKRSEDRFPITEELLRTLDEKIRDKK</sequence>
<evidence type="ECO:0000256" key="2">
    <source>
        <dbReference type="ARBA" id="ARBA00023284"/>
    </source>
</evidence>
<proteinExistence type="predicted"/>
<dbReference type="Proteomes" id="UP000263486">
    <property type="component" value="Unassembled WGS sequence"/>
</dbReference>
<accession>A0ABX9KIK1</accession>
<dbReference type="SUPFAM" id="SSF52833">
    <property type="entry name" value="Thioredoxin-like"/>
    <property type="match status" value="1"/>
</dbReference>
<dbReference type="InterPro" id="IPR036249">
    <property type="entry name" value="Thioredoxin-like_sf"/>
</dbReference>
<evidence type="ECO:0000313" key="4">
    <source>
        <dbReference type="Proteomes" id="UP000263486"/>
    </source>
</evidence>
<evidence type="ECO:0000256" key="1">
    <source>
        <dbReference type="ARBA" id="ARBA00022729"/>
    </source>
</evidence>
<keyword evidence="1" id="KW-0732">Signal</keyword>
<keyword evidence="2" id="KW-0676">Redox-active center</keyword>
<dbReference type="InterPro" id="IPR019389">
    <property type="entry name" value="Selenoprotein_T"/>
</dbReference>
<dbReference type="Gene3D" id="3.40.30.10">
    <property type="entry name" value="Glutaredoxin"/>
    <property type="match status" value="1"/>
</dbReference>
<keyword evidence="4" id="KW-1185">Reference proteome</keyword>
<evidence type="ECO:0000313" key="3">
    <source>
        <dbReference type="EMBL" id="REI41857.1"/>
    </source>
</evidence>
<name>A0ABX9KIK1_9FUSO</name>
<organism evidence="3 4">
    <name type="scientific">Psychrilyobacter piezotolerans</name>
    <dbReference type="NCBI Taxonomy" id="2293438"/>
    <lineage>
        <taxon>Bacteria</taxon>
        <taxon>Fusobacteriati</taxon>
        <taxon>Fusobacteriota</taxon>
        <taxon>Fusobacteriia</taxon>
        <taxon>Fusobacteriales</taxon>
        <taxon>Fusobacteriaceae</taxon>
        <taxon>Psychrilyobacter</taxon>
    </lineage>
</organism>
<dbReference type="EMBL" id="QUAJ01000007">
    <property type="protein sequence ID" value="REI41857.1"/>
    <property type="molecule type" value="Genomic_DNA"/>
</dbReference>
<protein>
    <submittedName>
        <fullName evidence="3">SelT/SelW/SelH family protein</fullName>
    </submittedName>
</protein>
<dbReference type="Pfam" id="PF10262">
    <property type="entry name" value="Rdx"/>
    <property type="match status" value="1"/>
</dbReference>
<dbReference type="PANTHER" id="PTHR13544">
    <property type="entry name" value="SELENOPROTEIN T"/>
    <property type="match status" value="1"/>
</dbReference>